<evidence type="ECO:0000256" key="9">
    <source>
        <dbReference type="ARBA" id="ARBA00023157"/>
    </source>
</evidence>
<feature type="transmembrane region" description="Helical" evidence="13">
    <location>
        <begin position="198"/>
        <end position="220"/>
    </location>
</feature>
<organism evidence="16 17">
    <name type="scientific">Gadus morhua</name>
    <name type="common">Atlantic cod</name>
    <dbReference type="NCBI Taxonomy" id="8049"/>
    <lineage>
        <taxon>Eukaryota</taxon>
        <taxon>Metazoa</taxon>
        <taxon>Chordata</taxon>
        <taxon>Craniata</taxon>
        <taxon>Vertebrata</taxon>
        <taxon>Euteleostomi</taxon>
        <taxon>Actinopterygii</taxon>
        <taxon>Neopterygii</taxon>
        <taxon>Teleostei</taxon>
        <taxon>Neoteleostei</taxon>
        <taxon>Acanthomorphata</taxon>
        <taxon>Zeiogadaria</taxon>
        <taxon>Gadariae</taxon>
        <taxon>Gadiformes</taxon>
        <taxon>Gadoidei</taxon>
        <taxon>Gadidae</taxon>
        <taxon>Gadus</taxon>
    </lineage>
</organism>
<keyword evidence="3" id="KW-0716">Sensory transduction</keyword>
<dbReference type="OMA" id="WLYPMLA"/>
<keyword evidence="17" id="KW-1185">Reference proteome</keyword>
<keyword evidence="8 13" id="KW-0472">Membrane</keyword>
<feature type="transmembrane region" description="Helical" evidence="13">
    <location>
        <begin position="163"/>
        <end position="186"/>
    </location>
</feature>
<dbReference type="Gene3D" id="1.20.1070.10">
    <property type="entry name" value="Rhodopsin 7-helix transmembrane proteins"/>
    <property type="match status" value="1"/>
</dbReference>
<dbReference type="Pfam" id="PF13853">
    <property type="entry name" value="7tm_4"/>
    <property type="match status" value="2"/>
</dbReference>
<keyword evidence="7" id="KW-0297">G-protein coupled receptor</keyword>
<feature type="chain" id="PRO_5034806085" description="G-protein coupled receptors family 1 profile domain-containing protein" evidence="14">
    <location>
        <begin position="18"/>
        <end position="321"/>
    </location>
</feature>
<evidence type="ECO:0000256" key="6">
    <source>
        <dbReference type="ARBA" id="ARBA00022989"/>
    </source>
</evidence>
<name>A0A8C5D6T3_GADMO</name>
<dbReference type="GO" id="GO:0005549">
    <property type="term" value="F:odorant binding"/>
    <property type="evidence" value="ECO:0007669"/>
    <property type="project" value="TreeGrafter"/>
</dbReference>
<feature type="transmembrane region" description="Helical" evidence="13">
    <location>
        <begin position="80"/>
        <end position="100"/>
    </location>
</feature>
<dbReference type="PANTHER" id="PTHR26451">
    <property type="entry name" value="G_PROTEIN_RECEP_F1_2 DOMAIN-CONTAINING PROTEIN"/>
    <property type="match status" value="1"/>
</dbReference>
<keyword evidence="2" id="KW-1003">Cell membrane</keyword>
<proteinExistence type="predicted"/>
<dbReference type="GO" id="GO:0004984">
    <property type="term" value="F:olfactory receptor activity"/>
    <property type="evidence" value="ECO:0007669"/>
    <property type="project" value="InterPro"/>
</dbReference>
<evidence type="ECO:0000256" key="12">
    <source>
        <dbReference type="ARBA" id="ARBA00023224"/>
    </source>
</evidence>
<reference evidence="16" key="2">
    <citation type="submission" date="2025-09" db="UniProtKB">
        <authorList>
            <consortium name="Ensembl"/>
        </authorList>
    </citation>
    <scope>IDENTIFICATION</scope>
</reference>
<keyword evidence="9" id="KW-1015">Disulfide bond</keyword>
<keyword evidence="5" id="KW-0552">Olfaction</keyword>
<keyword evidence="4 13" id="KW-0812">Transmembrane</keyword>
<dbReference type="InterPro" id="IPR000276">
    <property type="entry name" value="GPCR_Rhodpsn"/>
</dbReference>
<dbReference type="InterPro" id="IPR000725">
    <property type="entry name" value="Olfact_rcpt"/>
</dbReference>
<evidence type="ECO:0000256" key="14">
    <source>
        <dbReference type="SAM" id="SignalP"/>
    </source>
</evidence>
<feature type="transmembrane region" description="Helical" evidence="13">
    <location>
        <begin position="120"/>
        <end position="142"/>
    </location>
</feature>
<dbReference type="AlphaFoldDB" id="A0A8C5D6T3"/>
<reference evidence="16" key="1">
    <citation type="submission" date="2025-08" db="UniProtKB">
        <authorList>
            <consortium name="Ensembl"/>
        </authorList>
    </citation>
    <scope>IDENTIFICATION</scope>
</reference>
<feature type="domain" description="G-protein coupled receptors family 1 profile" evidence="15">
    <location>
        <begin position="63"/>
        <end position="293"/>
    </location>
</feature>
<keyword evidence="6 13" id="KW-1133">Transmembrane helix</keyword>
<dbReference type="InterPro" id="IPR017452">
    <property type="entry name" value="GPCR_Rhodpsn_7TM"/>
</dbReference>
<protein>
    <recommendedName>
        <fullName evidence="15">G-protein coupled receptors family 1 profile domain-containing protein</fullName>
    </recommendedName>
</protein>
<accession>A0A8C5D6T3</accession>
<keyword evidence="10" id="KW-0675">Receptor</keyword>
<comment type="subcellular location">
    <subcellularLocation>
        <location evidence="1">Cell membrane</location>
        <topology evidence="1">Multi-pass membrane protein</topology>
    </subcellularLocation>
</comment>
<dbReference type="GO" id="GO:0004930">
    <property type="term" value="F:G protein-coupled receptor activity"/>
    <property type="evidence" value="ECO:0007669"/>
    <property type="project" value="UniProtKB-KW"/>
</dbReference>
<dbReference type="FunFam" id="1.20.1070.10:FF:000024">
    <property type="entry name" value="Olfactory receptor"/>
    <property type="match status" value="1"/>
</dbReference>
<feature type="transmembrane region" description="Helical" evidence="13">
    <location>
        <begin position="279"/>
        <end position="298"/>
    </location>
</feature>
<evidence type="ECO:0000256" key="8">
    <source>
        <dbReference type="ARBA" id="ARBA00023136"/>
    </source>
</evidence>
<evidence type="ECO:0000256" key="11">
    <source>
        <dbReference type="ARBA" id="ARBA00023180"/>
    </source>
</evidence>
<sequence length="321" mass="36563">MCSVVFHCCLVFSLSPAHICITMTNVSELGVTTFTMASFSGMESLNSVYFCLFFFLYIVIIVENTSLIGLIVLQKSLHEPMYLLVCNLAANGLYGSTALLPAMLKHILSRSHQVTLSSCLLQVFTVHTYAIVEFTILAAMSYDRYVAICRPLHYHTAMPLSKVYKIITLTWLLPFVRLYCLNYSLVRLSCSDTGYMNIVGIVSVFLYTVPQIVLIFYTYGHILKICVFSSRESQSKALRTCTPHLLTLVNYAIGCFFEIAQSRFELSHLTFESRSFMSLYFLIFPPILNPAIYGMTCLQNMNWSYHVYCCFFPSLNYDGRM</sequence>
<dbReference type="GeneTree" id="ENSGT00950000183048"/>
<evidence type="ECO:0000256" key="13">
    <source>
        <dbReference type="SAM" id="Phobius"/>
    </source>
</evidence>
<evidence type="ECO:0000256" key="3">
    <source>
        <dbReference type="ARBA" id="ARBA00022606"/>
    </source>
</evidence>
<evidence type="ECO:0000259" key="15">
    <source>
        <dbReference type="PROSITE" id="PS50262"/>
    </source>
</evidence>
<evidence type="ECO:0000313" key="16">
    <source>
        <dbReference type="Ensembl" id="ENSGMOP00000068352.1"/>
    </source>
</evidence>
<keyword evidence="11" id="KW-0325">Glycoprotein</keyword>
<keyword evidence="12" id="KW-0807">Transducer</keyword>
<evidence type="ECO:0000256" key="10">
    <source>
        <dbReference type="ARBA" id="ARBA00023170"/>
    </source>
</evidence>
<dbReference type="PROSITE" id="PS00237">
    <property type="entry name" value="G_PROTEIN_RECEP_F1_1"/>
    <property type="match status" value="1"/>
</dbReference>
<dbReference type="PROSITE" id="PS50262">
    <property type="entry name" value="G_PROTEIN_RECEP_F1_2"/>
    <property type="match status" value="1"/>
</dbReference>
<feature type="signal peptide" evidence="14">
    <location>
        <begin position="1"/>
        <end position="17"/>
    </location>
</feature>
<dbReference type="Proteomes" id="UP000694546">
    <property type="component" value="Chromosome 7"/>
</dbReference>
<feature type="transmembrane region" description="Helical" evidence="13">
    <location>
        <begin position="47"/>
        <end position="73"/>
    </location>
</feature>
<evidence type="ECO:0000256" key="1">
    <source>
        <dbReference type="ARBA" id="ARBA00004651"/>
    </source>
</evidence>
<keyword evidence="14" id="KW-0732">Signal</keyword>
<dbReference type="InterPro" id="IPR052921">
    <property type="entry name" value="GPCR1_Superfamily_Member"/>
</dbReference>
<evidence type="ECO:0000256" key="7">
    <source>
        <dbReference type="ARBA" id="ARBA00023040"/>
    </source>
</evidence>
<evidence type="ECO:0000313" key="17">
    <source>
        <dbReference type="Proteomes" id="UP000694546"/>
    </source>
</evidence>
<evidence type="ECO:0000256" key="5">
    <source>
        <dbReference type="ARBA" id="ARBA00022725"/>
    </source>
</evidence>
<evidence type="ECO:0000256" key="2">
    <source>
        <dbReference type="ARBA" id="ARBA00022475"/>
    </source>
</evidence>
<dbReference type="GO" id="GO:0005886">
    <property type="term" value="C:plasma membrane"/>
    <property type="evidence" value="ECO:0007669"/>
    <property type="project" value="UniProtKB-SubCell"/>
</dbReference>
<dbReference type="Ensembl" id="ENSGMOT00000065004.1">
    <property type="protein sequence ID" value="ENSGMOP00000068352.1"/>
    <property type="gene ID" value="ENSGMOG00000032925.1"/>
</dbReference>
<dbReference type="PANTHER" id="PTHR26451:SF860">
    <property type="entry name" value="ODORANT RECEPTOR-RELATED"/>
    <property type="match status" value="1"/>
</dbReference>
<dbReference type="SUPFAM" id="SSF81321">
    <property type="entry name" value="Family A G protein-coupled receptor-like"/>
    <property type="match status" value="1"/>
</dbReference>
<evidence type="ECO:0000256" key="4">
    <source>
        <dbReference type="ARBA" id="ARBA00022692"/>
    </source>
</evidence>